<comment type="caution">
    <text evidence="2">The sequence shown here is derived from an EMBL/GenBank/DDBJ whole genome shotgun (WGS) entry which is preliminary data.</text>
</comment>
<name>A0A2W4YAJ7_9CYAN</name>
<sequence length="194" mass="21338">MNTPSHLILNLALLRRPVAPAMTWPILIGALIPDAALFIFYGWARAQGLPEQTIWGEAYYSDFWQAMFAVGNSMPLGLLGVALGYAFRRVWAGPWIGFVGASMVLHHLSDLPLHHDDAHQHFWPLSSFRLISPVSYYDSDHFGLLGATVELVLVLAATAYLLPRLNSVLSKGLLGAMALVTIAGYFALQIRPLV</sequence>
<feature type="transmembrane region" description="Helical" evidence="1">
    <location>
        <begin position="21"/>
        <end position="43"/>
    </location>
</feature>
<organism evidence="2 3">
    <name type="scientific">Shackletoniella antarctica</name>
    <dbReference type="NCBI Taxonomy" id="268115"/>
    <lineage>
        <taxon>Bacteria</taxon>
        <taxon>Bacillati</taxon>
        <taxon>Cyanobacteriota</taxon>
        <taxon>Cyanophyceae</taxon>
        <taxon>Oculatellales</taxon>
        <taxon>Oculatellaceae</taxon>
        <taxon>Shackletoniella</taxon>
    </lineage>
</organism>
<dbReference type="Proteomes" id="UP000249081">
    <property type="component" value="Unassembled WGS sequence"/>
</dbReference>
<dbReference type="EMBL" id="QBMN01000078">
    <property type="protein sequence ID" value="PZO40178.1"/>
    <property type="molecule type" value="Genomic_DNA"/>
</dbReference>
<keyword evidence="1" id="KW-0812">Transmembrane</keyword>
<evidence type="ECO:0000313" key="3">
    <source>
        <dbReference type="Proteomes" id="UP000249081"/>
    </source>
</evidence>
<gene>
    <name evidence="2" type="ORF">DCF17_12300</name>
</gene>
<keyword evidence="1" id="KW-0472">Membrane</keyword>
<protein>
    <recommendedName>
        <fullName evidence="4">Cobalamin biosynthesis protein CobQ</fullName>
    </recommendedName>
</protein>
<dbReference type="AlphaFoldDB" id="A0A2W4YAJ7"/>
<accession>A0A2W4YAJ7</accession>
<feature type="transmembrane region" description="Helical" evidence="1">
    <location>
        <begin position="63"/>
        <end position="83"/>
    </location>
</feature>
<feature type="transmembrane region" description="Helical" evidence="1">
    <location>
        <begin position="90"/>
        <end position="108"/>
    </location>
</feature>
<reference evidence="3" key="1">
    <citation type="submission" date="2018-04" db="EMBL/GenBank/DDBJ databases">
        <authorList>
            <person name="Cornet L."/>
        </authorList>
    </citation>
    <scope>NUCLEOTIDE SEQUENCE [LARGE SCALE GENOMIC DNA]</scope>
</reference>
<keyword evidence="1" id="KW-1133">Transmembrane helix</keyword>
<feature type="transmembrane region" description="Helical" evidence="1">
    <location>
        <begin position="142"/>
        <end position="162"/>
    </location>
</feature>
<reference evidence="2 3" key="2">
    <citation type="submission" date="2018-06" db="EMBL/GenBank/DDBJ databases">
        <title>Metagenomic assembly of (sub)arctic Cyanobacteria and their associated microbiome from non-axenic cultures.</title>
        <authorList>
            <person name="Baurain D."/>
        </authorList>
    </citation>
    <scope>NUCLEOTIDE SEQUENCE [LARGE SCALE GENOMIC DNA]</scope>
    <source>
        <strain evidence="2">ULC041bin1</strain>
    </source>
</reference>
<proteinExistence type="predicted"/>
<evidence type="ECO:0000313" key="2">
    <source>
        <dbReference type="EMBL" id="PZO40178.1"/>
    </source>
</evidence>
<feature type="transmembrane region" description="Helical" evidence="1">
    <location>
        <begin position="169"/>
        <end position="188"/>
    </location>
</feature>
<evidence type="ECO:0000256" key="1">
    <source>
        <dbReference type="SAM" id="Phobius"/>
    </source>
</evidence>
<evidence type="ECO:0008006" key="4">
    <source>
        <dbReference type="Google" id="ProtNLM"/>
    </source>
</evidence>